<evidence type="ECO:0000313" key="2">
    <source>
        <dbReference type="Proteomes" id="UP000712600"/>
    </source>
</evidence>
<dbReference type="Proteomes" id="UP000712600">
    <property type="component" value="Unassembled WGS sequence"/>
</dbReference>
<gene>
    <name evidence="1" type="ORF">F2Q69_00033137</name>
</gene>
<dbReference type="AlphaFoldDB" id="A0A8S9SR49"/>
<name>A0A8S9SR49_BRACR</name>
<evidence type="ECO:0000313" key="1">
    <source>
        <dbReference type="EMBL" id="KAF3602505.1"/>
    </source>
</evidence>
<sequence length="135" mass="15312">MSFSEMTAGSYREANWAHIYFSSQDHAGSSNKGKAVSVIFLMITAVPLNQNKKKKMNTKNLHILEEYTSVYQLHDPSLCLKTIGMYEFRAIEWFLKHSVSSVVGSLGYQVEGQQLQVLLSMPDHTQFVLYCACTH</sequence>
<organism evidence="1 2">
    <name type="scientific">Brassica cretica</name>
    <name type="common">Mustard</name>
    <dbReference type="NCBI Taxonomy" id="69181"/>
    <lineage>
        <taxon>Eukaryota</taxon>
        <taxon>Viridiplantae</taxon>
        <taxon>Streptophyta</taxon>
        <taxon>Embryophyta</taxon>
        <taxon>Tracheophyta</taxon>
        <taxon>Spermatophyta</taxon>
        <taxon>Magnoliopsida</taxon>
        <taxon>eudicotyledons</taxon>
        <taxon>Gunneridae</taxon>
        <taxon>Pentapetalae</taxon>
        <taxon>rosids</taxon>
        <taxon>malvids</taxon>
        <taxon>Brassicales</taxon>
        <taxon>Brassicaceae</taxon>
        <taxon>Brassiceae</taxon>
        <taxon>Brassica</taxon>
    </lineage>
</organism>
<comment type="caution">
    <text evidence="1">The sequence shown here is derived from an EMBL/GenBank/DDBJ whole genome shotgun (WGS) entry which is preliminary data.</text>
</comment>
<reference evidence="1" key="1">
    <citation type="submission" date="2019-12" db="EMBL/GenBank/DDBJ databases">
        <title>Genome sequencing and annotation of Brassica cretica.</title>
        <authorList>
            <person name="Studholme D.J."/>
            <person name="Sarris P."/>
        </authorList>
    </citation>
    <scope>NUCLEOTIDE SEQUENCE</scope>
    <source>
        <strain evidence="1">PFS-109/04</strain>
        <tissue evidence="1">Leaf</tissue>
    </source>
</reference>
<protein>
    <submittedName>
        <fullName evidence="1">Uncharacterized protein</fullName>
    </submittedName>
</protein>
<proteinExistence type="predicted"/>
<accession>A0A8S9SR49</accession>
<dbReference type="EMBL" id="QGKX02000004">
    <property type="protein sequence ID" value="KAF3602505.1"/>
    <property type="molecule type" value="Genomic_DNA"/>
</dbReference>